<protein>
    <recommendedName>
        <fullName evidence="4">Knottin scorpion toxin-like domain-containing protein</fullName>
    </recommendedName>
</protein>
<feature type="signal peptide" evidence="1">
    <location>
        <begin position="1"/>
        <end position="21"/>
    </location>
</feature>
<feature type="chain" id="PRO_5002270116" description="Knottin scorpion toxin-like domain-containing protein" evidence="1">
    <location>
        <begin position="22"/>
        <end position="84"/>
    </location>
</feature>
<keyword evidence="3" id="KW-1185">Reference proteome</keyword>
<evidence type="ECO:0008006" key="4">
    <source>
        <dbReference type="Google" id="ProtNLM"/>
    </source>
</evidence>
<dbReference type="OMA" id="WHGVCAN"/>
<proteinExistence type="predicted"/>
<evidence type="ECO:0000313" key="3">
    <source>
        <dbReference type="Proteomes" id="UP000032141"/>
    </source>
</evidence>
<dbReference type="HOGENOM" id="CLU_165205_1_0_1"/>
<organism evidence="2 3">
    <name type="scientific">Brassica oleracea var. oleracea</name>
    <dbReference type="NCBI Taxonomy" id="109376"/>
    <lineage>
        <taxon>Eukaryota</taxon>
        <taxon>Viridiplantae</taxon>
        <taxon>Streptophyta</taxon>
        <taxon>Embryophyta</taxon>
        <taxon>Tracheophyta</taxon>
        <taxon>Spermatophyta</taxon>
        <taxon>Magnoliopsida</taxon>
        <taxon>eudicotyledons</taxon>
        <taxon>Gunneridae</taxon>
        <taxon>Pentapetalae</taxon>
        <taxon>rosids</taxon>
        <taxon>malvids</taxon>
        <taxon>Brassicales</taxon>
        <taxon>Brassicaceae</taxon>
        <taxon>Brassiceae</taxon>
        <taxon>Brassica</taxon>
    </lineage>
</organism>
<evidence type="ECO:0000313" key="2">
    <source>
        <dbReference type="EnsemblPlants" id="Bo6g119450.1"/>
    </source>
</evidence>
<dbReference type="EnsemblPlants" id="Bo6g119450.1">
    <property type="protein sequence ID" value="Bo6g119450.1"/>
    <property type="gene ID" value="Bo6g119450"/>
</dbReference>
<dbReference type="Gramene" id="Bo6g119450.1">
    <property type="protein sequence ID" value="Bo6g119450.1"/>
    <property type="gene ID" value="Bo6g119450"/>
</dbReference>
<accession>A0A0D3D0V0</accession>
<name>A0A0D3D0V0_BRAOL</name>
<evidence type="ECO:0000256" key="1">
    <source>
        <dbReference type="SAM" id="SignalP"/>
    </source>
</evidence>
<dbReference type="AlphaFoldDB" id="A0A0D3D0V0"/>
<reference evidence="2 3" key="1">
    <citation type="journal article" date="2014" name="Genome Biol.">
        <title>Transcriptome and methylome profiling reveals relics of genome dominance in the mesopolyploid Brassica oleracea.</title>
        <authorList>
            <person name="Parkin I.A."/>
            <person name="Koh C."/>
            <person name="Tang H."/>
            <person name="Robinson S.J."/>
            <person name="Kagale S."/>
            <person name="Clarke W.E."/>
            <person name="Town C.D."/>
            <person name="Nixon J."/>
            <person name="Krishnakumar V."/>
            <person name="Bidwell S.L."/>
            <person name="Denoeud F."/>
            <person name="Belcram H."/>
            <person name="Links M.G."/>
            <person name="Just J."/>
            <person name="Clarke C."/>
            <person name="Bender T."/>
            <person name="Huebert T."/>
            <person name="Mason A.S."/>
            <person name="Pires J.C."/>
            <person name="Barker G."/>
            <person name="Moore J."/>
            <person name="Walley P.G."/>
            <person name="Manoli S."/>
            <person name="Batley J."/>
            <person name="Edwards D."/>
            <person name="Nelson M.N."/>
            <person name="Wang X."/>
            <person name="Paterson A.H."/>
            <person name="King G."/>
            <person name="Bancroft I."/>
            <person name="Chalhoub B."/>
            <person name="Sharpe A.G."/>
        </authorList>
    </citation>
    <scope>NUCLEOTIDE SEQUENCE</scope>
    <source>
        <strain evidence="2 3">cv. TO1000</strain>
    </source>
</reference>
<reference evidence="2" key="2">
    <citation type="submission" date="2015-03" db="UniProtKB">
        <authorList>
            <consortium name="EnsemblPlants"/>
        </authorList>
    </citation>
    <scope>IDENTIFICATION</scope>
</reference>
<dbReference type="Proteomes" id="UP000032141">
    <property type="component" value="Chromosome C6"/>
</dbReference>
<keyword evidence="1" id="KW-0732">Signal</keyword>
<sequence length="84" mass="8928">MGVPKTLMTFLLLVILGVSLSNQIVFTSGAEMEGFADAHSSNICDGEDGSYYCALDCIDKGFKYGECGADPTKGPSFYCACTNH</sequence>